<evidence type="ECO:0000313" key="2">
    <source>
        <dbReference type="EMBL" id="VAX38370.1"/>
    </source>
</evidence>
<dbReference type="AlphaFoldDB" id="A0A3B1DTC5"/>
<gene>
    <name evidence="2" type="ORF">MNBD_PLANCTO03-343</name>
</gene>
<protein>
    <submittedName>
        <fullName evidence="2">Uncharacterized protein</fullName>
    </submittedName>
</protein>
<feature type="non-terminal residue" evidence="2">
    <location>
        <position position="270"/>
    </location>
</feature>
<feature type="transmembrane region" description="Helical" evidence="1">
    <location>
        <begin position="6"/>
        <end position="25"/>
    </location>
</feature>
<keyword evidence="1" id="KW-0472">Membrane</keyword>
<proteinExistence type="predicted"/>
<reference evidence="2" key="1">
    <citation type="submission" date="2018-06" db="EMBL/GenBank/DDBJ databases">
        <authorList>
            <person name="Zhirakovskaya E."/>
        </authorList>
    </citation>
    <scope>NUCLEOTIDE SEQUENCE</scope>
</reference>
<sequence>MLTLVFISAAVILLLAGVMLLALGLRGRRIDDHPICRKCRFDLVGVYPAQDRCPECGTRLAGAKAVRKGARRKRKGLVIAAIPLLLLGLGGGGALGWSSATSYNWYAVSPDWLLEAMAGFDDQARQAGAVGELATRLGMGRLSGERADRLIARGLAIQADEEQPWVVEWGDLIEAGLVADRLSREQFEVYVQQGIECRLEIRKKVRQGEDAMVRLYLIPLRLGDGVPLDLTMTWPEVRTEEGVVLIPAEIKRARFMFTGGRSGFGYSTTP</sequence>
<keyword evidence="1" id="KW-0812">Transmembrane</keyword>
<dbReference type="EMBL" id="UOGK01000139">
    <property type="protein sequence ID" value="VAX38370.1"/>
    <property type="molecule type" value="Genomic_DNA"/>
</dbReference>
<keyword evidence="1" id="KW-1133">Transmembrane helix</keyword>
<organism evidence="2">
    <name type="scientific">hydrothermal vent metagenome</name>
    <dbReference type="NCBI Taxonomy" id="652676"/>
    <lineage>
        <taxon>unclassified sequences</taxon>
        <taxon>metagenomes</taxon>
        <taxon>ecological metagenomes</taxon>
    </lineage>
</organism>
<accession>A0A3B1DTC5</accession>
<name>A0A3B1DTC5_9ZZZZ</name>
<feature type="transmembrane region" description="Helical" evidence="1">
    <location>
        <begin position="77"/>
        <end position="97"/>
    </location>
</feature>
<evidence type="ECO:0000256" key="1">
    <source>
        <dbReference type="SAM" id="Phobius"/>
    </source>
</evidence>